<evidence type="ECO:0000313" key="8">
    <source>
        <dbReference type="EMBL" id="GAD47905.1"/>
    </source>
</evidence>
<dbReference type="EMBL" id="BASZ01000001">
    <property type="protein sequence ID" value="GAD47905.1"/>
    <property type="molecule type" value="Genomic_DNA"/>
</dbReference>
<dbReference type="KEGG" id="ntd:EGO55_13745"/>
<evidence type="ECO:0000256" key="5">
    <source>
        <dbReference type="ARBA" id="ARBA00023002"/>
    </source>
</evidence>
<sequence length="343" mass="37116">MDFTLNDEQRMFAETAQTLFGDTCTPDHWRKQMESGEARDDARWNAIVETGLTLLLLPEEAGGLGLTELDFALIAEKAGYVALPEPLAESAGVAAPLLAALAPDSEVLADPSATIAIQHPANPYVLDADLAGAIILHKDGEAYLATPDQVTLTREESIDPFRRLFKVEWDVANATPLGKADWDLALDRGALFCAAQGLGLAQRAVDLAVAYAQERQQFGKPIGSYQAVKHHLASAQVAIEFARPVVLAAAADIGKRDVQARARISHAKLVALEAAEKAAKASIQVHGAMGYSWEVDVHLFLKRALALKQYWGSPAFHRGRIANRMFTQPTGPDQTFARETENA</sequence>
<organism evidence="8 9">
    <name type="scientific">Caenibius tardaugens NBRC 16725</name>
    <dbReference type="NCBI Taxonomy" id="1219035"/>
    <lineage>
        <taxon>Bacteria</taxon>
        <taxon>Pseudomonadati</taxon>
        <taxon>Pseudomonadota</taxon>
        <taxon>Alphaproteobacteria</taxon>
        <taxon>Sphingomonadales</taxon>
        <taxon>Erythrobacteraceae</taxon>
        <taxon>Caenibius</taxon>
    </lineage>
</organism>
<dbReference type="Gene3D" id="1.10.540.10">
    <property type="entry name" value="Acyl-CoA dehydrogenase/oxidase, N-terminal domain"/>
    <property type="match status" value="1"/>
</dbReference>
<feature type="domain" description="Acyl-CoA dehydrogenase/oxidase C-terminal" evidence="6">
    <location>
        <begin position="185"/>
        <end position="325"/>
    </location>
</feature>
<keyword evidence="5" id="KW-0560">Oxidoreductase</keyword>
<evidence type="ECO:0000256" key="2">
    <source>
        <dbReference type="ARBA" id="ARBA00009347"/>
    </source>
</evidence>
<dbReference type="AlphaFoldDB" id="U2YI29"/>
<comment type="cofactor">
    <cofactor evidence="1">
        <name>FAD</name>
        <dbReference type="ChEBI" id="CHEBI:57692"/>
    </cofactor>
</comment>
<keyword evidence="9" id="KW-1185">Reference proteome</keyword>
<evidence type="ECO:0000256" key="1">
    <source>
        <dbReference type="ARBA" id="ARBA00001974"/>
    </source>
</evidence>
<evidence type="ECO:0000256" key="4">
    <source>
        <dbReference type="ARBA" id="ARBA00022827"/>
    </source>
</evidence>
<protein>
    <submittedName>
        <fullName evidence="8">Putative acyl-CoA dehydrogenase</fullName>
    </submittedName>
</protein>
<dbReference type="Pfam" id="PF02771">
    <property type="entry name" value="Acyl-CoA_dh_N"/>
    <property type="match status" value="1"/>
</dbReference>
<dbReference type="InterPro" id="IPR009100">
    <property type="entry name" value="AcylCoA_DH/oxidase_NM_dom_sf"/>
</dbReference>
<name>U2YI29_9SPHN</name>
<reference evidence="8 9" key="1">
    <citation type="submission" date="2013-09" db="EMBL/GenBank/DDBJ databases">
        <title>Whole genome shotgun sequence of Novosphingobium tardaugens NBRC 16725.</title>
        <authorList>
            <person name="Isaki S."/>
            <person name="Hosoyama A."/>
            <person name="Tsuchikane K."/>
            <person name="Katsumata H."/>
            <person name="Ando Y."/>
            <person name="Yamazaki S."/>
            <person name="Fujita N."/>
        </authorList>
    </citation>
    <scope>NUCLEOTIDE SEQUENCE [LARGE SCALE GENOMIC DNA]</scope>
    <source>
        <strain evidence="8 9">NBRC 16725</strain>
    </source>
</reference>
<feature type="domain" description="Acyl-CoA dehydrogenase/oxidase N-terminal" evidence="7">
    <location>
        <begin position="6"/>
        <end position="84"/>
    </location>
</feature>
<keyword evidence="3" id="KW-0285">Flavoprotein</keyword>
<dbReference type="InterPro" id="IPR013786">
    <property type="entry name" value="AcylCoA_DH/ox_N"/>
</dbReference>
<gene>
    <name evidence="8" type="ORF">NT2_01_06790</name>
</gene>
<evidence type="ECO:0000313" key="9">
    <source>
        <dbReference type="Proteomes" id="UP000016568"/>
    </source>
</evidence>
<dbReference type="PANTHER" id="PTHR43884:SF20">
    <property type="entry name" value="ACYL-COA DEHYDROGENASE FADE28"/>
    <property type="match status" value="1"/>
</dbReference>
<dbReference type="SUPFAM" id="SSF47203">
    <property type="entry name" value="Acyl-CoA dehydrogenase C-terminal domain-like"/>
    <property type="match status" value="1"/>
</dbReference>
<dbReference type="InterPro" id="IPR037069">
    <property type="entry name" value="AcylCoA_DH/ox_N_sf"/>
</dbReference>
<dbReference type="InterPro" id="IPR036250">
    <property type="entry name" value="AcylCo_DH-like_C"/>
</dbReference>
<dbReference type="InterPro" id="IPR009075">
    <property type="entry name" value="AcylCo_DH/oxidase_C"/>
</dbReference>
<dbReference type="RefSeq" id="WP_021688812.1">
    <property type="nucleotide sequence ID" value="NZ_BASZ01000001.1"/>
</dbReference>
<dbReference type="OrthoDB" id="7328575at2"/>
<keyword evidence="4" id="KW-0274">FAD</keyword>
<dbReference type="GO" id="GO:0050660">
    <property type="term" value="F:flavin adenine dinucleotide binding"/>
    <property type="evidence" value="ECO:0007669"/>
    <property type="project" value="InterPro"/>
</dbReference>
<comment type="similarity">
    <text evidence="2">Belongs to the acyl-CoA dehydrogenase family.</text>
</comment>
<dbReference type="SUPFAM" id="SSF56645">
    <property type="entry name" value="Acyl-CoA dehydrogenase NM domain-like"/>
    <property type="match status" value="1"/>
</dbReference>
<accession>U2YI29</accession>
<evidence type="ECO:0000256" key="3">
    <source>
        <dbReference type="ARBA" id="ARBA00022630"/>
    </source>
</evidence>
<dbReference type="Pfam" id="PF00441">
    <property type="entry name" value="Acyl-CoA_dh_1"/>
    <property type="match status" value="1"/>
</dbReference>
<dbReference type="eggNOG" id="COG1960">
    <property type="taxonomic scope" value="Bacteria"/>
</dbReference>
<comment type="caution">
    <text evidence="8">The sequence shown here is derived from an EMBL/GenBank/DDBJ whole genome shotgun (WGS) entry which is preliminary data.</text>
</comment>
<evidence type="ECO:0000259" key="6">
    <source>
        <dbReference type="Pfam" id="PF00441"/>
    </source>
</evidence>
<dbReference type="Gene3D" id="1.20.140.10">
    <property type="entry name" value="Butyryl-CoA Dehydrogenase, subunit A, domain 3"/>
    <property type="match status" value="1"/>
</dbReference>
<dbReference type="PANTHER" id="PTHR43884">
    <property type="entry name" value="ACYL-COA DEHYDROGENASE"/>
    <property type="match status" value="1"/>
</dbReference>
<evidence type="ECO:0000259" key="7">
    <source>
        <dbReference type="Pfam" id="PF02771"/>
    </source>
</evidence>
<proteinExistence type="inferred from homology"/>
<dbReference type="Proteomes" id="UP000016568">
    <property type="component" value="Unassembled WGS sequence"/>
</dbReference>
<dbReference type="GO" id="GO:0003995">
    <property type="term" value="F:acyl-CoA dehydrogenase activity"/>
    <property type="evidence" value="ECO:0007669"/>
    <property type="project" value="TreeGrafter"/>
</dbReference>